<dbReference type="SMART" id="SM00530">
    <property type="entry name" value="HTH_XRE"/>
    <property type="match status" value="1"/>
</dbReference>
<dbReference type="PANTHER" id="PTHR35010:SF2">
    <property type="entry name" value="BLL4672 PROTEIN"/>
    <property type="match status" value="1"/>
</dbReference>
<gene>
    <name evidence="2" type="ORF">Acy02nite_51620</name>
</gene>
<dbReference type="Gene3D" id="3.30.450.180">
    <property type="match status" value="1"/>
</dbReference>
<evidence type="ECO:0000313" key="2">
    <source>
        <dbReference type="EMBL" id="GID67281.1"/>
    </source>
</evidence>
<dbReference type="InterPro" id="IPR001387">
    <property type="entry name" value="Cro/C1-type_HTH"/>
</dbReference>
<accession>A0A919MDL4</accession>
<reference evidence="2" key="1">
    <citation type="submission" date="2021-01" db="EMBL/GenBank/DDBJ databases">
        <title>Whole genome shotgun sequence of Actinoplanes cyaneus NBRC 14990.</title>
        <authorList>
            <person name="Komaki H."/>
            <person name="Tamura T."/>
        </authorList>
    </citation>
    <scope>NUCLEOTIDE SEQUENCE</scope>
    <source>
        <strain evidence="2">NBRC 14990</strain>
    </source>
</reference>
<name>A0A919MDL4_9ACTN</name>
<dbReference type="GO" id="GO:0003677">
    <property type="term" value="F:DNA binding"/>
    <property type="evidence" value="ECO:0007669"/>
    <property type="project" value="InterPro"/>
</dbReference>
<dbReference type="PANTHER" id="PTHR35010">
    <property type="entry name" value="BLL4672 PROTEIN-RELATED"/>
    <property type="match status" value="1"/>
</dbReference>
<dbReference type="InterPro" id="IPR041413">
    <property type="entry name" value="MLTR_LBD"/>
</dbReference>
<dbReference type="Pfam" id="PF13560">
    <property type="entry name" value="HTH_31"/>
    <property type="match status" value="1"/>
</dbReference>
<dbReference type="PROSITE" id="PS50943">
    <property type="entry name" value="HTH_CROC1"/>
    <property type="match status" value="1"/>
</dbReference>
<dbReference type="InterPro" id="IPR010982">
    <property type="entry name" value="Lambda_DNA-bd_dom_sf"/>
</dbReference>
<dbReference type="RefSeq" id="WP_203744824.1">
    <property type="nucleotide sequence ID" value="NZ_BAAAUC010000004.1"/>
</dbReference>
<dbReference type="EMBL" id="BOMH01000038">
    <property type="protein sequence ID" value="GID67281.1"/>
    <property type="molecule type" value="Genomic_DNA"/>
</dbReference>
<proteinExistence type="predicted"/>
<evidence type="ECO:0000313" key="3">
    <source>
        <dbReference type="Proteomes" id="UP000619479"/>
    </source>
</evidence>
<dbReference type="AlphaFoldDB" id="A0A919MDL4"/>
<dbReference type="Pfam" id="PF17765">
    <property type="entry name" value="MLTR_LBD"/>
    <property type="match status" value="1"/>
</dbReference>
<evidence type="ECO:0000259" key="1">
    <source>
        <dbReference type="PROSITE" id="PS50943"/>
    </source>
</evidence>
<protein>
    <submittedName>
        <fullName evidence="2">Transcriptional regulator</fullName>
    </submittedName>
</protein>
<comment type="caution">
    <text evidence="2">The sequence shown here is derived from an EMBL/GenBank/DDBJ whole genome shotgun (WGS) entry which is preliminary data.</text>
</comment>
<organism evidence="2 3">
    <name type="scientific">Actinoplanes cyaneus</name>
    <dbReference type="NCBI Taxonomy" id="52696"/>
    <lineage>
        <taxon>Bacteria</taxon>
        <taxon>Bacillati</taxon>
        <taxon>Actinomycetota</taxon>
        <taxon>Actinomycetes</taxon>
        <taxon>Micromonosporales</taxon>
        <taxon>Micromonosporaceae</taxon>
        <taxon>Actinoplanes</taxon>
    </lineage>
</organism>
<dbReference type="CDD" id="cd00093">
    <property type="entry name" value="HTH_XRE"/>
    <property type="match status" value="1"/>
</dbReference>
<feature type="domain" description="HTH cro/C1-type" evidence="1">
    <location>
        <begin position="36"/>
        <end position="87"/>
    </location>
</feature>
<sequence>MADKQQIRADIREFLTTRRARITPERAGLRVYGGSRRVAGLRREEVATLAGISAEYYTRLERGNVAGASESVLDGIAQALQLSEDERTHLYDLVQVAGSSRPAARRRPTQVRVRPAVQRIMDALVLTPAFVVDSRLDILAANELGRALYAPILADPVQPSNHARFLFLDRHAGDFWRDWNQAADDAVALLRGSAGRDPYDERLSNLIGQLSTRSDDFRVRWASHDVRAHLTGAKRIHHPEVGDLELPFESMPLPSDPGQNLVVYSAEPGSPSHASLQILASWAARPRAEQPEPGW</sequence>
<dbReference type="SUPFAM" id="SSF47413">
    <property type="entry name" value="lambda repressor-like DNA-binding domains"/>
    <property type="match status" value="1"/>
</dbReference>
<keyword evidence="3" id="KW-1185">Reference proteome</keyword>
<dbReference type="Proteomes" id="UP000619479">
    <property type="component" value="Unassembled WGS sequence"/>
</dbReference>
<dbReference type="Gene3D" id="1.10.260.40">
    <property type="entry name" value="lambda repressor-like DNA-binding domains"/>
    <property type="match status" value="1"/>
</dbReference>